<feature type="transmembrane region" description="Helical" evidence="2">
    <location>
        <begin position="589"/>
        <end position="613"/>
    </location>
</feature>
<evidence type="ECO:0000256" key="2">
    <source>
        <dbReference type="SAM" id="Phobius"/>
    </source>
</evidence>
<sequence length="616" mass="67649">MARSYVVGAIGQSAGYSHGAHNTNSQVVESALPAKRGVYPSGAYFDYYHGLVCVRTSKALGPTNFSMAISSSSSSSPQMRKSQELAESSPSDQVDASLASRGPRPTHLTRYLIFFFMQAIFTALSWYCYVHPRLLPWLDMSVEDTTIRSGFTALFSLWQSAAVALALEICSVVFTREKATRNDPETTVTANWLSVITKPVSDFVHSGKIFKVALLAYPALVVLRIVGNSAITVSDGVGSERSLPIGLISTFSLTTDSTDIRSQAFLERRLQSNMIVRLEQLYKSPWGFVAPPNLLIPLPTEELNLTSKVIYESDVLSFHHDCQWQAPDNYSDNAVTVENRTWAARIGSNATALSDSRIVERGSSIIFLIPEDDNFTGDSVYLFLGANATISPTLNSTSNNTWIDLSNLPTIYNPDGFTSRFTTLRSLRAPLATLLVCRPDLEYLSRRVLLRPTANHSEPDITILSHVDVPSPGNIDPQAARALFTTVLNTTIMSDDPINLTRGSLNTNWISTTMLLDKIDDETRVSYPPLDRKAINENVDKYTLSALKAFTSGYRGPLPGLRSKGGVFARSVNGEFTSRRLALWTSFPFAVLHTVLFGVVGIVLAVLACPMGIFRL</sequence>
<protein>
    <submittedName>
        <fullName evidence="3">Uncharacterized protein</fullName>
    </submittedName>
</protein>
<organism evidence="3 4">
    <name type="scientific">Agaricus bisporus var. burnettii</name>
    <dbReference type="NCBI Taxonomy" id="192524"/>
    <lineage>
        <taxon>Eukaryota</taxon>
        <taxon>Fungi</taxon>
        <taxon>Dikarya</taxon>
        <taxon>Basidiomycota</taxon>
        <taxon>Agaricomycotina</taxon>
        <taxon>Agaricomycetes</taxon>
        <taxon>Agaricomycetidae</taxon>
        <taxon>Agaricales</taxon>
        <taxon>Agaricineae</taxon>
        <taxon>Agaricaceae</taxon>
        <taxon>Agaricus</taxon>
    </lineage>
</organism>
<dbReference type="EMBL" id="JABXXO010000010">
    <property type="protein sequence ID" value="KAF7768338.1"/>
    <property type="molecule type" value="Genomic_DNA"/>
</dbReference>
<comment type="caution">
    <text evidence="3">The sequence shown here is derived from an EMBL/GenBank/DDBJ whole genome shotgun (WGS) entry which is preliminary data.</text>
</comment>
<evidence type="ECO:0000313" key="3">
    <source>
        <dbReference type="EMBL" id="KAF7768338.1"/>
    </source>
</evidence>
<name>A0A8H7C807_AGABI</name>
<evidence type="ECO:0000256" key="1">
    <source>
        <dbReference type="SAM" id="MobiDB-lite"/>
    </source>
</evidence>
<feature type="compositionally biased region" description="Polar residues" evidence="1">
    <location>
        <begin position="77"/>
        <end position="94"/>
    </location>
</feature>
<evidence type="ECO:0000313" key="4">
    <source>
        <dbReference type="Proteomes" id="UP000629468"/>
    </source>
</evidence>
<reference evidence="3 4" key="1">
    <citation type="journal article" name="Sci. Rep.">
        <title>Telomere-to-telomere assembled and centromere annotated genomes of the two main subspecies of the button mushroom Agaricus bisporus reveal especially polymorphic chromosome ends.</title>
        <authorList>
            <person name="Sonnenberg A.S.M."/>
            <person name="Sedaghat-Telgerd N."/>
            <person name="Lavrijssen B."/>
            <person name="Ohm R.A."/>
            <person name="Hendrickx P.M."/>
            <person name="Scholtmeijer K."/>
            <person name="Baars J.J.P."/>
            <person name="van Peer A."/>
        </authorList>
    </citation>
    <scope>NUCLEOTIDE SEQUENCE [LARGE SCALE GENOMIC DNA]</scope>
    <source>
        <strain evidence="3 4">H119_p4</strain>
    </source>
</reference>
<keyword evidence="2" id="KW-1133">Transmembrane helix</keyword>
<dbReference type="AlphaFoldDB" id="A0A8H7C807"/>
<keyword evidence="2" id="KW-0472">Membrane</keyword>
<feature type="region of interest" description="Disordered" evidence="1">
    <location>
        <begin position="69"/>
        <end position="101"/>
    </location>
</feature>
<accession>A0A8H7C807</accession>
<proteinExistence type="predicted"/>
<keyword evidence="2" id="KW-0812">Transmembrane</keyword>
<feature type="transmembrane region" description="Helical" evidence="2">
    <location>
        <begin position="111"/>
        <end position="130"/>
    </location>
</feature>
<dbReference type="Proteomes" id="UP000629468">
    <property type="component" value="Unassembled WGS sequence"/>
</dbReference>
<gene>
    <name evidence="3" type="ORF">Agabi119p4_7581</name>
</gene>